<evidence type="ECO:0000256" key="3">
    <source>
        <dbReference type="ARBA" id="ARBA00022801"/>
    </source>
</evidence>
<keyword evidence="6" id="KW-1185">Reference proteome</keyword>
<dbReference type="InterPro" id="IPR014883">
    <property type="entry name" value="VRR_NUC"/>
</dbReference>
<gene>
    <name evidence="5" type="ORF">GCM10022409_46680</name>
</gene>
<evidence type="ECO:0000313" key="5">
    <source>
        <dbReference type="EMBL" id="GAA4054294.1"/>
    </source>
</evidence>
<dbReference type="SUPFAM" id="SSF52980">
    <property type="entry name" value="Restriction endonuclease-like"/>
    <property type="match status" value="1"/>
</dbReference>
<organism evidence="5 6">
    <name type="scientific">Hymenobacter glaciei</name>
    <dbReference type="NCBI Taxonomy" id="877209"/>
    <lineage>
        <taxon>Bacteria</taxon>
        <taxon>Pseudomonadati</taxon>
        <taxon>Bacteroidota</taxon>
        <taxon>Cytophagia</taxon>
        <taxon>Cytophagales</taxon>
        <taxon>Hymenobacteraceae</taxon>
        <taxon>Hymenobacter</taxon>
    </lineage>
</organism>
<keyword evidence="2" id="KW-0540">Nuclease</keyword>
<evidence type="ECO:0000259" key="4">
    <source>
        <dbReference type="SMART" id="SM00990"/>
    </source>
</evidence>
<dbReference type="EMBL" id="BAABDK010000035">
    <property type="protein sequence ID" value="GAA4054294.1"/>
    <property type="molecule type" value="Genomic_DNA"/>
</dbReference>
<comment type="cofactor">
    <cofactor evidence="1">
        <name>Mg(2+)</name>
        <dbReference type="ChEBI" id="CHEBI:18420"/>
    </cofactor>
</comment>
<dbReference type="Proteomes" id="UP001501469">
    <property type="component" value="Unassembled WGS sequence"/>
</dbReference>
<evidence type="ECO:0000256" key="2">
    <source>
        <dbReference type="ARBA" id="ARBA00022722"/>
    </source>
</evidence>
<name>A0ABP7UWK3_9BACT</name>
<dbReference type="Gene3D" id="3.40.1350.10">
    <property type="match status" value="1"/>
</dbReference>
<dbReference type="InterPro" id="IPR011856">
    <property type="entry name" value="tRNA_endonuc-like_dom_sf"/>
</dbReference>
<feature type="domain" description="VRR-NUC" evidence="4">
    <location>
        <begin position="45"/>
        <end position="120"/>
    </location>
</feature>
<accession>A0ABP7UWK3</accession>
<comment type="caution">
    <text evidence="5">The sequence shown here is derived from an EMBL/GenBank/DDBJ whole genome shotgun (WGS) entry which is preliminary data.</text>
</comment>
<dbReference type="RefSeq" id="WP_345059472.1">
    <property type="nucleotide sequence ID" value="NZ_BAABDK010000035.1"/>
</dbReference>
<keyword evidence="3" id="KW-0378">Hydrolase</keyword>
<dbReference type="InterPro" id="IPR011335">
    <property type="entry name" value="Restrct_endonuc-II-like"/>
</dbReference>
<evidence type="ECO:0000256" key="1">
    <source>
        <dbReference type="ARBA" id="ARBA00001946"/>
    </source>
</evidence>
<dbReference type="Pfam" id="PF08774">
    <property type="entry name" value="VRR_NUC"/>
    <property type="match status" value="1"/>
</dbReference>
<evidence type="ECO:0000313" key="6">
    <source>
        <dbReference type="Proteomes" id="UP001501469"/>
    </source>
</evidence>
<proteinExistence type="predicted"/>
<protein>
    <recommendedName>
        <fullName evidence="4">VRR-NUC domain-containing protein</fullName>
    </recommendedName>
</protein>
<dbReference type="SMART" id="SM00990">
    <property type="entry name" value="VRR_NUC"/>
    <property type="match status" value="1"/>
</dbReference>
<reference evidence="6" key="1">
    <citation type="journal article" date="2019" name="Int. J. Syst. Evol. Microbiol.">
        <title>The Global Catalogue of Microorganisms (GCM) 10K type strain sequencing project: providing services to taxonomists for standard genome sequencing and annotation.</title>
        <authorList>
            <consortium name="The Broad Institute Genomics Platform"/>
            <consortium name="The Broad Institute Genome Sequencing Center for Infectious Disease"/>
            <person name="Wu L."/>
            <person name="Ma J."/>
        </authorList>
    </citation>
    <scope>NUCLEOTIDE SEQUENCE [LARGE SCALE GENOMIC DNA]</scope>
    <source>
        <strain evidence="6">JCM 17225</strain>
    </source>
</reference>
<sequence>MNPEPPAMALARKHDQLPLDLGQLYAADITGAILAFLTHHGYTVWRQNTTGIYDAAKARWRVNPQSRRGVPDIIGFRNRDGLFIGVEVKAGRDQLRDDQRTFLTELKAAHGLAFVAHDFAQFQQSFESRGLHRQAA</sequence>